<dbReference type="InterPro" id="IPR003591">
    <property type="entry name" value="Leu-rich_rpt_typical-subtyp"/>
</dbReference>
<dbReference type="InterPro" id="IPR001611">
    <property type="entry name" value="Leu-rich_rpt"/>
</dbReference>
<organism evidence="5 6">
    <name type="scientific">Haemaphysalis longicornis</name>
    <name type="common">Bush tick</name>
    <dbReference type="NCBI Taxonomy" id="44386"/>
    <lineage>
        <taxon>Eukaryota</taxon>
        <taxon>Metazoa</taxon>
        <taxon>Ecdysozoa</taxon>
        <taxon>Arthropoda</taxon>
        <taxon>Chelicerata</taxon>
        <taxon>Arachnida</taxon>
        <taxon>Acari</taxon>
        <taxon>Parasitiformes</taxon>
        <taxon>Ixodida</taxon>
        <taxon>Ixodoidea</taxon>
        <taxon>Ixodidae</taxon>
        <taxon>Haemaphysalinae</taxon>
        <taxon>Haemaphysalis</taxon>
    </lineage>
</organism>
<evidence type="ECO:0000256" key="4">
    <source>
        <dbReference type="SAM" id="SignalP"/>
    </source>
</evidence>
<dbReference type="Gene3D" id="3.80.10.10">
    <property type="entry name" value="Ribonuclease Inhibitor"/>
    <property type="match status" value="3"/>
</dbReference>
<dbReference type="PANTHER" id="PTHR24373:SF392">
    <property type="entry name" value="NEPHROCAN"/>
    <property type="match status" value="1"/>
</dbReference>
<dbReference type="SMART" id="SM00369">
    <property type="entry name" value="LRR_TYP"/>
    <property type="match status" value="9"/>
</dbReference>
<evidence type="ECO:0000313" key="5">
    <source>
        <dbReference type="EMBL" id="KAH9362711.1"/>
    </source>
</evidence>
<reference evidence="5 6" key="1">
    <citation type="journal article" date="2020" name="Cell">
        <title>Large-Scale Comparative Analyses of Tick Genomes Elucidate Their Genetic Diversity and Vector Capacities.</title>
        <authorList>
            <consortium name="Tick Genome and Microbiome Consortium (TIGMIC)"/>
            <person name="Jia N."/>
            <person name="Wang J."/>
            <person name="Shi W."/>
            <person name="Du L."/>
            <person name="Sun Y."/>
            <person name="Zhan W."/>
            <person name="Jiang J.F."/>
            <person name="Wang Q."/>
            <person name="Zhang B."/>
            <person name="Ji P."/>
            <person name="Bell-Sakyi L."/>
            <person name="Cui X.M."/>
            <person name="Yuan T.T."/>
            <person name="Jiang B.G."/>
            <person name="Yang W.F."/>
            <person name="Lam T.T."/>
            <person name="Chang Q.C."/>
            <person name="Ding S.J."/>
            <person name="Wang X.J."/>
            <person name="Zhu J.G."/>
            <person name="Ruan X.D."/>
            <person name="Zhao L."/>
            <person name="Wei J.T."/>
            <person name="Ye R.Z."/>
            <person name="Que T.C."/>
            <person name="Du C.H."/>
            <person name="Zhou Y.H."/>
            <person name="Cheng J.X."/>
            <person name="Dai P.F."/>
            <person name="Guo W.B."/>
            <person name="Han X.H."/>
            <person name="Huang E.J."/>
            <person name="Li L.F."/>
            <person name="Wei W."/>
            <person name="Gao Y.C."/>
            <person name="Liu J.Z."/>
            <person name="Shao H.Z."/>
            <person name="Wang X."/>
            <person name="Wang C.C."/>
            <person name="Yang T.C."/>
            <person name="Huo Q.B."/>
            <person name="Li W."/>
            <person name="Chen H.Y."/>
            <person name="Chen S.E."/>
            <person name="Zhou L.G."/>
            <person name="Ni X.B."/>
            <person name="Tian J.H."/>
            <person name="Sheng Y."/>
            <person name="Liu T."/>
            <person name="Pan Y.S."/>
            <person name="Xia L.Y."/>
            <person name="Li J."/>
            <person name="Zhao F."/>
            <person name="Cao W.C."/>
        </authorList>
    </citation>
    <scope>NUCLEOTIDE SEQUENCE [LARGE SCALE GENOMIC DNA]</scope>
    <source>
        <strain evidence="5">HaeL-2018</strain>
    </source>
</reference>
<dbReference type="SMART" id="SM00364">
    <property type="entry name" value="LRR_BAC"/>
    <property type="match status" value="2"/>
</dbReference>
<evidence type="ECO:0000256" key="3">
    <source>
        <dbReference type="ARBA" id="ARBA00022737"/>
    </source>
</evidence>
<dbReference type="SMART" id="SM00365">
    <property type="entry name" value="LRR_SD22"/>
    <property type="match status" value="6"/>
</dbReference>
<feature type="chain" id="PRO_5039924970" evidence="4">
    <location>
        <begin position="28"/>
        <end position="533"/>
    </location>
</feature>
<dbReference type="InterPro" id="IPR050328">
    <property type="entry name" value="Dev_Immune_Receptor"/>
</dbReference>
<dbReference type="InterPro" id="IPR032675">
    <property type="entry name" value="LRR_dom_sf"/>
</dbReference>
<proteinExistence type="predicted"/>
<dbReference type="OMA" id="LCTERAF"/>
<dbReference type="PROSITE" id="PS51450">
    <property type="entry name" value="LRR"/>
    <property type="match status" value="2"/>
</dbReference>
<dbReference type="PANTHER" id="PTHR24373">
    <property type="entry name" value="SLIT RELATED LEUCINE-RICH REPEAT NEURONAL PROTEIN"/>
    <property type="match status" value="1"/>
</dbReference>
<gene>
    <name evidence="5" type="ORF">HPB48_001192</name>
</gene>
<dbReference type="EMBL" id="JABSTR010000001">
    <property type="protein sequence ID" value="KAH9362711.1"/>
    <property type="molecule type" value="Genomic_DNA"/>
</dbReference>
<keyword evidence="2 4" id="KW-0732">Signal</keyword>
<dbReference type="Pfam" id="PF13855">
    <property type="entry name" value="LRR_8"/>
    <property type="match status" value="2"/>
</dbReference>
<dbReference type="AlphaFoldDB" id="A0A9J6FIR4"/>
<dbReference type="VEuPathDB" id="VectorBase:HLOH_044269"/>
<dbReference type="SUPFAM" id="SSF52058">
    <property type="entry name" value="L domain-like"/>
    <property type="match status" value="2"/>
</dbReference>
<keyword evidence="3" id="KW-0677">Repeat</keyword>
<evidence type="ECO:0000313" key="6">
    <source>
        <dbReference type="Proteomes" id="UP000821853"/>
    </source>
</evidence>
<feature type="signal peptide" evidence="4">
    <location>
        <begin position="1"/>
        <end position="27"/>
    </location>
</feature>
<dbReference type="Proteomes" id="UP000821853">
    <property type="component" value="Chromosome 1"/>
</dbReference>
<keyword evidence="6" id="KW-1185">Reference proteome</keyword>
<protein>
    <submittedName>
        <fullName evidence="5">Uncharacterized protein</fullName>
    </submittedName>
</protein>
<accession>A0A9J6FIR4</accession>
<evidence type="ECO:0000256" key="2">
    <source>
        <dbReference type="ARBA" id="ARBA00022729"/>
    </source>
</evidence>
<keyword evidence="1" id="KW-0433">Leucine-rich repeat</keyword>
<evidence type="ECO:0000256" key="1">
    <source>
        <dbReference type="ARBA" id="ARBA00022614"/>
    </source>
</evidence>
<name>A0A9J6FIR4_HAELO</name>
<sequence length="533" mass="60174">MRAAAQITLTSLLLCAHLGKLPCGAESGVGCPRLEWCLCKTTGHGPRVLCKAISDGEKLPAEFSQLAGIQIDSLLLDGVNITTLPPHFFENLTVNVLYVKNSAVQYTERDTFKGMTIMTTLYMGQNQLHDIPDGLEAVSGLKELRLPNNYIRSTDNLPPLRGITDLDMSANLIEKLNNSVLKTLTSLRRVWLGNNLVSYLSPDFFVNASHLEFIDLQGNFLTNIDVQLQGLELVMELNLSHNMIGDIIKLVGRAPTRLKVLLASNNRISVVPRFGTPNLAIETLDLHKCNISVLLPNCFTILLELESLDLSYNVIPYLPGDVFPKDSRIKYFNAAGNRLHSIDRTFKFTWRIEKLNLSMNLIEEIGEAFINMTYLKGLTLRNNRIRFILDGTFRGNDLVQHLDLSGNRLEWLGKDCFEPLFSLKELFMTENLLTSLNGSIRRLPSLKYIFISNNKLKTLRAIDFEDSPELTHIYAHGNDITNVRGAFRSLNSLEVLMLQKNRLRSVHRQSLPSRLENLKEFILNGEFTFCNPI</sequence>
<dbReference type="OrthoDB" id="6490630at2759"/>
<comment type="caution">
    <text evidence="5">The sequence shown here is derived from an EMBL/GenBank/DDBJ whole genome shotgun (WGS) entry which is preliminary data.</text>
</comment>